<dbReference type="Gene3D" id="3.40.50.720">
    <property type="entry name" value="NAD(P)-binding Rossmann-like Domain"/>
    <property type="match status" value="1"/>
</dbReference>
<gene>
    <name evidence="2" type="ORF">BON30_12640</name>
</gene>
<dbReference type="InterPro" id="IPR016040">
    <property type="entry name" value="NAD(P)-bd_dom"/>
</dbReference>
<organism evidence="2 3">
    <name type="scientific">Cystobacter ferrugineus</name>
    <dbReference type="NCBI Taxonomy" id="83449"/>
    <lineage>
        <taxon>Bacteria</taxon>
        <taxon>Pseudomonadati</taxon>
        <taxon>Myxococcota</taxon>
        <taxon>Myxococcia</taxon>
        <taxon>Myxococcales</taxon>
        <taxon>Cystobacterineae</taxon>
        <taxon>Archangiaceae</taxon>
        <taxon>Cystobacter</taxon>
    </lineage>
</organism>
<reference evidence="3" key="1">
    <citation type="submission" date="2016-11" db="EMBL/GenBank/DDBJ databases">
        <authorList>
            <person name="Shukria A."/>
            <person name="Stevens D.C."/>
        </authorList>
    </citation>
    <scope>NUCLEOTIDE SEQUENCE [LARGE SCALE GENOMIC DNA]</scope>
    <source>
        <strain evidence="3">Cbfe23</strain>
    </source>
</reference>
<dbReference type="Pfam" id="PF13460">
    <property type="entry name" value="NAD_binding_10"/>
    <property type="match status" value="1"/>
</dbReference>
<evidence type="ECO:0000259" key="1">
    <source>
        <dbReference type="Pfam" id="PF13460"/>
    </source>
</evidence>
<dbReference type="PANTHER" id="PTHR14097:SF8">
    <property type="entry name" value="NAD(P)-BINDING DOMAIN-CONTAINING PROTEIN"/>
    <property type="match status" value="1"/>
</dbReference>
<dbReference type="SUPFAM" id="SSF51735">
    <property type="entry name" value="NAD(P)-binding Rossmann-fold domains"/>
    <property type="match status" value="1"/>
</dbReference>
<dbReference type="OrthoDB" id="9798632at2"/>
<dbReference type="AlphaFoldDB" id="A0A1L9BCG1"/>
<accession>A0A1L9BCG1</accession>
<dbReference type="STRING" id="83449.BON30_12640"/>
<dbReference type="Proteomes" id="UP000182229">
    <property type="component" value="Unassembled WGS sequence"/>
</dbReference>
<feature type="domain" description="NAD(P)-binding" evidence="1">
    <location>
        <begin position="7"/>
        <end position="125"/>
    </location>
</feature>
<dbReference type="RefSeq" id="WP_071898558.1">
    <property type="nucleotide sequence ID" value="NZ_MPIN01000003.1"/>
</dbReference>
<dbReference type="EMBL" id="MPIN01000003">
    <property type="protein sequence ID" value="OJH39926.1"/>
    <property type="molecule type" value="Genomic_DNA"/>
</dbReference>
<proteinExistence type="predicted"/>
<reference evidence="2 3" key="2">
    <citation type="submission" date="2016-12" db="EMBL/GenBank/DDBJ databases">
        <title>Draft Genome Sequence of Cystobacter ferrugineus Strain Cbfe23.</title>
        <authorList>
            <person name="Akbar S."/>
            <person name="Dowd S.E."/>
            <person name="Stevens D.C."/>
        </authorList>
    </citation>
    <scope>NUCLEOTIDE SEQUENCE [LARGE SCALE GENOMIC DNA]</scope>
    <source>
        <strain evidence="2 3">Cbfe23</strain>
    </source>
</reference>
<dbReference type="PANTHER" id="PTHR14097">
    <property type="entry name" value="OXIDOREDUCTASE HTATIP2"/>
    <property type="match status" value="1"/>
</dbReference>
<sequence>MKILLFGATGMVGQGVLRECLLDPEVERVLVVGRSETGQRHEKLTELVHRDFTDLSTVEARLSGYDACFFCLGVSSAGMKEPDYRRVTYDYTLAAARTLARLNPGMTFIYVSGAGTDSTAKGRVMWARVKGETENALFQLPFKAAYMFRPGFIQPMHGVTSKTPLYRALYGAVGPLSPILKRLFPGAITTTERVGLAMLRVAKQGAPQRLLENQDINALAAA</sequence>
<keyword evidence="3" id="KW-1185">Reference proteome</keyword>
<comment type="caution">
    <text evidence="2">The sequence shown here is derived from an EMBL/GenBank/DDBJ whole genome shotgun (WGS) entry which is preliminary data.</text>
</comment>
<name>A0A1L9BCG1_9BACT</name>
<evidence type="ECO:0000313" key="3">
    <source>
        <dbReference type="Proteomes" id="UP000182229"/>
    </source>
</evidence>
<evidence type="ECO:0000313" key="2">
    <source>
        <dbReference type="EMBL" id="OJH39926.1"/>
    </source>
</evidence>
<protein>
    <submittedName>
        <fullName evidence="2">Epimerase</fullName>
    </submittedName>
</protein>
<dbReference type="InterPro" id="IPR036291">
    <property type="entry name" value="NAD(P)-bd_dom_sf"/>
</dbReference>